<evidence type="ECO:0000313" key="2">
    <source>
        <dbReference type="Proteomes" id="UP000485058"/>
    </source>
</evidence>
<dbReference type="AlphaFoldDB" id="A0A699ZPX5"/>
<feature type="non-terminal residue" evidence="1">
    <location>
        <position position="124"/>
    </location>
</feature>
<dbReference type="EMBL" id="BLLF01002662">
    <property type="protein sequence ID" value="GFH24897.1"/>
    <property type="molecule type" value="Genomic_DNA"/>
</dbReference>
<feature type="non-terminal residue" evidence="1">
    <location>
        <position position="1"/>
    </location>
</feature>
<keyword evidence="2" id="KW-1185">Reference proteome</keyword>
<proteinExistence type="predicted"/>
<reference evidence="1 2" key="1">
    <citation type="submission" date="2020-02" db="EMBL/GenBank/DDBJ databases">
        <title>Draft genome sequence of Haematococcus lacustris strain NIES-144.</title>
        <authorList>
            <person name="Morimoto D."/>
            <person name="Nakagawa S."/>
            <person name="Yoshida T."/>
            <person name="Sawayama S."/>
        </authorList>
    </citation>
    <scope>NUCLEOTIDE SEQUENCE [LARGE SCALE GENOMIC DNA]</scope>
    <source>
        <strain evidence="1 2">NIES-144</strain>
    </source>
</reference>
<sequence length="124" mass="13008">LAAGKEHGLRVVDVSGAEVGAILEAARGCGRYPRLRFVLVADHVDFPVRPALAADLMAGLSDVGAAGWPSNVLLYMAATASSTVGLDPVVARFGIKLFTKDLTEDQFGATLQELASRKEPETGQ</sequence>
<organism evidence="1 2">
    <name type="scientific">Haematococcus lacustris</name>
    <name type="common">Green alga</name>
    <name type="synonym">Haematococcus pluvialis</name>
    <dbReference type="NCBI Taxonomy" id="44745"/>
    <lineage>
        <taxon>Eukaryota</taxon>
        <taxon>Viridiplantae</taxon>
        <taxon>Chlorophyta</taxon>
        <taxon>core chlorophytes</taxon>
        <taxon>Chlorophyceae</taxon>
        <taxon>CS clade</taxon>
        <taxon>Chlamydomonadales</taxon>
        <taxon>Haematococcaceae</taxon>
        <taxon>Haematococcus</taxon>
    </lineage>
</organism>
<dbReference type="Proteomes" id="UP000485058">
    <property type="component" value="Unassembled WGS sequence"/>
</dbReference>
<dbReference type="InterPro" id="IPR008533">
    <property type="entry name" value="DUF815"/>
</dbReference>
<protein>
    <submittedName>
        <fullName evidence="1">DUF815 domain-containing protein</fullName>
    </submittedName>
</protein>
<name>A0A699ZPX5_HAELA</name>
<dbReference type="PANTHER" id="PTHR42935">
    <property type="entry name" value="SLR0930 PROTEIN"/>
    <property type="match status" value="1"/>
</dbReference>
<accession>A0A699ZPX5</accession>
<evidence type="ECO:0000313" key="1">
    <source>
        <dbReference type="EMBL" id="GFH24897.1"/>
    </source>
</evidence>
<comment type="caution">
    <text evidence="1">The sequence shown here is derived from an EMBL/GenBank/DDBJ whole genome shotgun (WGS) entry which is preliminary data.</text>
</comment>
<dbReference type="PANTHER" id="PTHR42935:SF1">
    <property type="entry name" value="SLR0930 PROTEIN"/>
    <property type="match status" value="1"/>
</dbReference>
<gene>
    <name evidence="1" type="ORF">HaLaN_22773</name>
</gene>